<feature type="binding site" evidence="12 15">
    <location>
        <position position="209"/>
    </location>
    <ligand>
        <name>pyruvate</name>
        <dbReference type="ChEBI" id="CHEBI:15361"/>
    </ligand>
</feature>
<dbReference type="STRING" id="1122216.GCA_000423385_00746"/>
<proteinExistence type="inferred from homology"/>
<comment type="pathway">
    <text evidence="2 12">Amino-acid biosynthesis; L-lysine biosynthesis via DAP pathway; (S)-tetrahydrodipicolinate from L-aspartate: step 3/4.</text>
</comment>
<name>A0A378NRS6_9FIRM</name>
<dbReference type="InterPro" id="IPR005263">
    <property type="entry name" value="DapA"/>
</dbReference>
<comment type="similarity">
    <text evidence="3 12 13">Belongs to the DapA family.</text>
</comment>
<evidence type="ECO:0000256" key="2">
    <source>
        <dbReference type="ARBA" id="ARBA00005120"/>
    </source>
</evidence>
<feature type="active site" description="Schiff-base intermediate with substrate" evidence="12 14">
    <location>
        <position position="167"/>
    </location>
</feature>
<dbReference type="PROSITE" id="PS00666">
    <property type="entry name" value="DHDPS_2"/>
    <property type="match status" value="1"/>
</dbReference>
<evidence type="ECO:0000256" key="9">
    <source>
        <dbReference type="ARBA" id="ARBA00023239"/>
    </source>
</evidence>
<dbReference type="Proteomes" id="UP000255234">
    <property type="component" value="Unassembled WGS sequence"/>
</dbReference>
<comment type="catalytic activity">
    <reaction evidence="11 12">
        <text>L-aspartate 4-semialdehyde + pyruvate = (2S,4S)-4-hydroxy-2,3,4,5-tetrahydrodipicolinate + H2O + H(+)</text>
        <dbReference type="Rhea" id="RHEA:34171"/>
        <dbReference type="ChEBI" id="CHEBI:15361"/>
        <dbReference type="ChEBI" id="CHEBI:15377"/>
        <dbReference type="ChEBI" id="CHEBI:15378"/>
        <dbReference type="ChEBI" id="CHEBI:67139"/>
        <dbReference type="ChEBI" id="CHEBI:537519"/>
        <dbReference type="EC" id="4.3.3.7"/>
    </reaction>
</comment>
<dbReference type="CDD" id="cd00950">
    <property type="entry name" value="DHDPS"/>
    <property type="match status" value="1"/>
</dbReference>
<dbReference type="PANTHER" id="PTHR12128:SF66">
    <property type="entry name" value="4-HYDROXY-2-OXOGLUTARATE ALDOLASE, MITOCHONDRIAL"/>
    <property type="match status" value="1"/>
</dbReference>
<dbReference type="PRINTS" id="PR00146">
    <property type="entry name" value="DHPICSNTHASE"/>
</dbReference>
<accession>A0A378NRS6</accession>
<dbReference type="PIRSF" id="PIRSF001365">
    <property type="entry name" value="DHDPS"/>
    <property type="match status" value="1"/>
</dbReference>
<dbReference type="EMBL" id="UGPP01000001">
    <property type="protein sequence ID" value="STY71072.1"/>
    <property type="molecule type" value="Genomic_DNA"/>
</dbReference>
<evidence type="ECO:0000256" key="7">
    <source>
        <dbReference type="ARBA" id="ARBA00022915"/>
    </source>
</evidence>
<dbReference type="SMART" id="SM01130">
    <property type="entry name" value="DHDPS"/>
    <property type="match status" value="1"/>
</dbReference>
<sequence>MEKDVIFKGAGVAIATPFYENGNGINYDELARLIDFNLNNGTDAIIIAGTSGESATMTDEEHEEIIKFTVDYVNKRVPVIAGTGSNDTRYAINLSQHADKAGADALLVVTPYYNKCTQKGLIKHFTSIADNVNVPIILYDVPSRTGVGITPETYAVLAEHPRIAAVKEASGNISQVAETMSLCGDKLTFYSGNDDQIVPLLSLGAKGVISVLSNVMPQETHDMCQLFFDGKVEEAAKKQIEYFPLIKALFCEVNPIPVKVALRLMGFDMGPLRMPLCEMENAHLEQLKTAMRKFNLIK</sequence>
<dbReference type="InterPro" id="IPR013785">
    <property type="entry name" value="Aldolase_TIM"/>
</dbReference>
<dbReference type="GO" id="GO:0009089">
    <property type="term" value="P:lysine biosynthetic process via diaminopimelate"/>
    <property type="evidence" value="ECO:0007669"/>
    <property type="project" value="UniProtKB-UniRule"/>
</dbReference>
<organism evidence="16 17">
    <name type="scientific">Megamonas hypermegale</name>
    <dbReference type="NCBI Taxonomy" id="158847"/>
    <lineage>
        <taxon>Bacteria</taxon>
        <taxon>Bacillati</taxon>
        <taxon>Bacillota</taxon>
        <taxon>Negativicutes</taxon>
        <taxon>Selenomonadales</taxon>
        <taxon>Selenomonadaceae</taxon>
        <taxon>Megamonas</taxon>
    </lineage>
</organism>
<dbReference type="HAMAP" id="MF_00418">
    <property type="entry name" value="DapA"/>
    <property type="match status" value="1"/>
</dbReference>
<gene>
    <name evidence="12 16" type="primary">dapA</name>
    <name evidence="16" type="ORF">NCTC10571_01224</name>
</gene>
<dbReference type="GO" id="GO:0008840">
    <property type="term" value="F:4-hydroxy-tetrahydrodipicolinate synthase activity"/>
    <property type="evidence" value="ECO:0007669"/>
    <property type="project" value="UniProtKB-UniRule"/>
</dbReference>
<evidence type="ECO:0000256" key="12">
    <source>
        <dbReference type="HAMAP-Rule" id="MF_00418"/>
    </source>
</evidence>
<keyword evidence="7 12" id="KW-0220">Diaminopimelate biosynthesis</keyword>
<dbReference type="Gene3D" id="3.20.20.70">
    <property type="entry name" value="Aldolase class I"/>
    <property type="match status" value="1"/>
</dbReference>
<evidence type="ECO:0000256" key="15">
    <source>
        <dbReference type="PIRSR" id="PIRSR001365-2"/>
    </source>
</evidence>
<feature type="site" description="Part of a proton relay during catalysis" evidence="12">
    <location>
        <position position="50"/>
    </location>
</feature>
<evidence type="ECO:0000256" key="5">
    <source>
        <dbReference type="ARBA" id="ARBA00022490"/>
    </source>
</evidence>
<dbReference type="Pfam" id="PF00701">
    <property type="entry name" value="DHDPS"/>
    <property type="match status" value="1"/>
</dbReference>
<dbReference type="InterPro" id="IPR002220">
    <property type="entry name" value="DapA-like"/>
</dbReference>
<feature type="binding site" evidence="12">
    <location>
        <position position="51"/>
    </location>
    <ligand>
        <name>pyruvate</name>
        <dbReference type="ChEBI" id="CHEBI:15361"/>
    </ligand>
</feature>
<keyword evidence="9 12" id="KW-0456">Lyase</keyword>
<dbReference type="SUPFAM" id="SSF51569">
    <property type="entry name" value="Aldolase"/>
    <property type="match status" value="1"/>
</dbReference>
<feature type="active site" description="Proton donor/acceptor" evidence="12 14">
    <location>
        <position position="139"/>
    </location>
</feature>
<dbReference type="PANTHER" id="PTHR12128">
    <property type="entry name" value="DIHYDRODIPICOLINATE SYNTHASE"/>
    <property type="match status" value="1"/>
</dbReference>
<keyword evidence="8 12" id="KW-0457">Lysine biosynthesis</keyword>
<protein>
    <recommendedName>
        <fullName evidence="4 12">4-hydroxy-tetrahydrodipicolinate synthase</fullName>
        <shortName evidence="12">HTPA synthase</shortName>
        <ecNumber evidence="4 12">4.3.3.7</ecNumber>
    </recommendedName>
</protein>
<evidence type="ECO:0000256" key="13">
    <source>
        <dbReference type="PIRNR" id="PIRNR001365"/>
    </source>
</evidence>
<dbReference type="InterPro" id="IPR020625">
    <property type="entry name" value="Schiff_base-form_aldolases_AS"/>
</dbReference>
<dbReference type="EC" id="4.3.3.7" evidence="4 12"/>
<evidence type="ECO:0000256" key="11">
    <source>
        <dbReference type="ARBA" id="ARBA00047836"/>
    </source>
</evidence>
<evidence type="ECO:0000256" key="8">
    <source>
        <dbReference type="ARBA" id="ARBA00023154"/>
    </source>
</evidence>
<keyword evidence="10 12" id="KW-0704">Schiff base</keyword>
<dbReference type="GO" id="GO:0019877">
    <property type="term" value="P:diaminopimelate biosynthetic process"/>
    <property type="evidence" value="ECO:0007669"/>
    <property type="project" value="UniProtKB-UniRule"/>
</dbReference>
<dbReference type="GO" id="GO:0005829">
    <property type="term" value="C:cytosol"/>
    <property type="evidence" value="ECO:0007669"/>
    <property type="project" value="TreeGrafter"/>
</dbReference>
<comment type="function">
    <text evidence="1 12">Catalyzes the condensation of (S)-aspartate-beta-semialdehyde [(S)-ASA] and pyruvate to 4-hydroxy-tetrahydrodipicolinate (HTPA).</text>
</comment>
<dbReference type="AlphaFoldDB" id="A0A378NRS6"/>
<evidence type="ECO:0000256" key="14">
    <source>
        <dbReference type="PIRSR" id="PIRSR001365-1"/>
    </source>
</evidence>
<dbReference type="RefSeq" id="WP_115151451.1">
    <property type="nucleotide sequence ID" value="NZ_UGPP01000001.1"/>
</dbReference>
<evidence type="ECO:0000256" key="3">
    <source>
        <dbReference type="ARBA" id="ARBA00007592"/>
    </source>
</evidence>
<keyword evidence="6 12" id="KW-0028">Amino-acid biosynthesis</keyword>
<comment type="caution">
    <text evidence="12">Was originally thought to be a dihydrodipicolinate synthase (DHDPS), catalyzing the condensation of (S)-aspartate-beta-semialdehyde [(S)-ASA] and pyruvate to dihydrodipicolinate (DHDP). However, it was shown in E.coli that the product of the enzymatic reaction is not dihydrodipicolinate but in fact (4S)-4-hydroxy-2,3,4,5-tetrahydro-(2S)-dipicolinic acid (HTPA), and that the consecutive dehydration reaction leading to DHDP is not spontaneous but catalyzed by DapB.</text>
</comment>
<reference evidence="16 17" key="1">
    <citation type="submission" date="2018-06" db="EMBL/GenBank/DDBJ databases">
        <authorList>
            <consortium name="Pathogen Informatics"/>
            <person name="Doyle S."/>
        </authorList>
    </citation>
    <scope>NUCLEOTIDE SEQUENCE [LARGE SCALE GENOMIC DNA]</scope>
    <source>
        <strain evidence="16 17">NCTC10571</strain>
    </source>
</reference>
<feature type="site" description="Part of a proton relay during catalysis" evidence="12">
    <location>
        <position position="113"/>
    </location>
</feature>
<keyword evidence="5 12" id="KW-0963">Cytoplasm</keyword>
<evidence type="ECO:0000256" key="1">
    <source>
        <dbReference type="ARBA" id="ARBA00003294"/>
    </source>
</evidence>
<dbReference type="UniPathway" id="UPA00034">
    <property type="reaction ID" value="UER00017"/>
</dbReference>
<dbReference type="NCBIfam" id="TIGR00674">
    <property type="entry name" value="dapA"/>
    <property type="match status" value="1"/>
</dbReference>
<comment type="subcellular location">
    <subcellularLocation>
        <location evidence="12">Cytoplasm</location>
    </subcellularLocation>
</comment>
<comment type="subunit">
    <text evidence="12">Homotetramer; dimer of dimers.</text>
</comment>
<evidence type="ECO:0000256" key="10">
    <source>
        <dbReference type="ARBA" id="ARBA00023270"/>
    </source>
</evidence>
<evidence type="ECO:0000313" key="17">
    <source>
        <dbReference type="Proteomes" id="UP000255234"/>
    </source>
</evidence>
<evidence type="ECO:0000256" key="4">
    <source>
        <dbReference type="ARBA" id="ARBA00012086"/>
    </source>
</evidence>
<evidence type="ECO:0000313" key="16">
    <source>
        <dbReference type="EMBL" id="STY71072.1"/>
    </source>
</evidence>
<evidence type="ECO:0000256" key="6">
    <source>
        <dbReference type="ARBA" id="ARBA00022605"/>
    </source>
</evidence>